<dbReference type="RefSeq" id="WP_306727218.1">
    <property type="nucleotide sequence ID" value="NZ_JAVDDT010000001.1"/>
</dbReference>
<dbReference type="PIRSF" id="PIRSF000445">
    <property type="entry name" value="4pyrrol_synth_GluRdtase"/>
    <property type="match status" value="1"/>
</dbReference>
<comment type="miscellaneous">
    <text evidence="8">During catalysis, the active site Cys acts as a nucleophile attacking the alpha-carbonyl group of tRNA-bound glutamate with the formation of a thioester intermediate between enzyme and glutamate, and the concomitant release of tRNA(Glu). The thioester intermediate is finally reduced by direct hydride transfer from NADPH, to form the product GSA.</text>
</comment>
<dbReference type="HAMAP" id="MF_00087">
    <property type="entry name" value="Glu_tRNA_reductase"/>
    <property type="match status" value="1"/>
</dbReference>
<dbReference type="Pfam" id="PF00745">
    <property type="entry name" value="GlutR_dimer"/>
    <property type="match status" value="1"/>
</dbReference>
<dbReference type="PANTHER" id="PTHR43013">
    <property type="entry name" value="GLUTAMYL-TRNA REDUCTASE"/>
    <property type="match status" value="1"/>
</dbReference>
<feature type="active site" description="Nucleophile" evidence="8">
    <location>
        <position position="50"/>
    </location>
</feature>
<keyword evidence="5 8" id="KW-0560">Oxidoreductase</keyword>
<accession>A0ABU0W5K8</accession>
<dbReference type="InterPro" id="IPR015895">
    <property type="entry name" value="4pyrrol_synth_GluRdtase_N"/>
</dbReference>
<evidence type="ECO:0000259" key="12">
    <source>
        <dbReference type="Pfam" id="PF05201"/>
    </source>
</evidence>
<feature type="binding site" evidence="8">
    <location>
        <position position="107"/>
    </location>
    <ligand>
        <name>substrate</name>
    </ligand>
</feature>
<proteinExistence type="inferred from homology"/>
<dbReference type="NCBIfam" id="TIGR01035">
    <property type="entry name" value="hemA"/>
    <property type="match status" value="1"/>
</dbReference>
<dbReference type="InterPro" id="IPR036343">
    <property type="entry name" value="GluRdtase_N_sf"/>
</dbReference>
<feature type="domain" description="Glutamyl-tRNA reductase N-terminal" evidence="12">
    <location>
        <begin position="6"/>
        <end position="154"/>
    </location>
</feature>
<feature type="binding site" evidence="8">
    <location>
        <begin position="112"/>
        <end position="114"/>
    </location>
    <ligand>
        <name>substrate</name>
    </ligand>
</feature>
<sequence length="423" mass="46322">MPLIALGINHNTAPVEVREQLSFDPGELGSVLTALSALPGVQEVAVLSTCNRTEIYSSLDEHGSDALLAWLRERGVRDPERLNQALYQYQDADAVRHAMRVACGLDSMVLGEPQILGQMKQAYEAAQAAGTIQRGLHQLFQGSFSVAKQVRTDTGIGHNPVSVAYAAVDLARQIFADFDRHTALLLGAGETIELAARHLAQRGIGRMIVANRSPERARDLAAEHGGYGIALNEIQHHLAEADIVIASTGSREPILTLPMMKAAFRKRRHKPVLMVDIAVPRDIAPEVSQLADVFLYTIDDLQETIRENLASREQAAARALEIVEARSRQVAATLAGLDAVPAIRQLREDAFAQRDRSLRQARRMLAAGRSPEEVAEHLAHTLTNRLIHHPTVQLREAGEQGDEPLLKAARAIFGVDDVEKKKQ</sequence>
<feature type="binding site" evidence="8">
    <location>
        <begin position="187"/>
        <end position="192"/>
    </location>
    <ligand>
        <name>NADP(+)</name>
        <dbReference type="ChEBI" id="CHEBI:58349"/>
    </ligand>
</feature>
<dbReference type="CDD" id="cd05213">
    <property type="entry name" value="NAD_bind_Glutamyl_tRNA_reduct"/>
    <property type="match status" value="1"/>
</dbReference>
<protein>
    <recommendedName>
        <fullName evidence="3 8">Glutamyl-tRNA reductase</fullName>
        <shortName evidence="8">GluTR</shortName>
        <ecNumber evidence="3 8">1.2.1.70</ecNumber>
    </recommendedName>
</protein>
<evidence type="ECO:0000256" key="8">
    <source>
        <dbReference type="HAMAP-Rule" id="MF_00087"/>
    </source>
</evidence>
<comment type="function">
    <text evidence="8">Catalyzes the NADPH-dependent reduction of glutamyl-tRNA(Glu) to glutamate 1-semialdehyde (GSA).</text>
</comment>
<comment type="subunit">
    <text evidence="8">Homodimer.</text>
</comment>
<feature type="binding site" evidence="8">
    <location>
        <begin position="49"/>
        <end position="52"/>
    </location>
    <ligand>
        <name>substrate</name>
    </ligand>
</feature>
<dbReference type="InterPro" id="IPR018214">
    <property type="entry name" value="GluRdtase_CS"/>
</dbReference>
<evidence type="ECO:0000259" key="11">
    <source>
        <dbReference type="Pfam" id="PF01488"/>
    </source>
</evidence>
<dbReference type="SUPFAM" id="SSF69075">
    <property type="entry name" value="Glutamyl tRNA-reductase dimerization domain"/>
    <property type="match status" value="1"/>
</dbReference>
<evidence type="ECO:0000313" key="13">
    <source>
        <dbReference type="EMBL" id="MDQ2068740.1"/>
    </source>
</evidence>
<evidence type="ECO:0000256" key="7">
    <source>
        <dbReference type="ARBA" id="ARBA00047464"/>
    </source>
</evidence>
<evidence type="ECO:0000313" key="14">
    <source>
        <dbReference type="Proteomes" id="UP001239019"/>
    </source>
</evidence>
<comment type="catalytic activity">
    <reaction evidence="7 8 9">
        <text>(S)-4-amino-5-oxopentanoate + tRNA(Glu) + NADP(+) = L-glutamyl-tRNA(Glu) + NADPH + H(+)</text>
        <dbReference type="Rhea" id="RHEA:12344"/>
        <dbReference type="Rhea" id="RHEA-COMP:9663"/>
        <dbReference type="Rhea" id="RHEA-COMP:9680"/>
        <dbReference type="ChEBI" id="CHEBI:15378"/>
        <dbReference type="ChEBI" id="CHEBI:57501"/>
        <dbReference type="ChEBI" id="CHEBI:57783"/>
        <dbReference type="ChEBI" id="CHEBI:58349"/>
        <dbReference type="ChEBI" id="CHEBI:78442"/>
        <dbReference type="ChEBI" id="CHEBI:78520"/>
        <dbReference type="EC" id="1.2.1.70"/>
    </reaction>
</comment>
<dbReference type="Pfam" id="PF05201">
    <property type="entry name" value="GlutR_N"/>
    <property type="match status" value="1"/>
</dbReference>
<evidence type="ECO:0000256" key="3">
    <source>
        <dbReference type="ARBA" id="ARBA00012970"/>
    </source>
</evidence>
<dbReference type="Pfam" id="PF01488">
    <property type="entry name" value="Shikimate_DH"/>
    <property type="match status" value="1"/>
</dbReference>
<comment type="caution">
    <text evidence="13">The sequence shown here is derived from an EMBL/GenBank/DDBJ whole genome shotgun (WGS) entry which is preliminary data.</text>
</comment>
<dbReference type="SUPFAM" id="SSF69742">
    <property type="entry name" value="Glutamyl tRNA-reductase catalytic, N-terminal domain"/>
    <property type="match status" value="1"/>
</dbReference>
<evidence type="ECO:0000256" key="4">
    <source>
        <dbReference type="ARBA" id="ARBA00022857"/>
    </source>
</evidence>
<dbReference type="InterPro" id="IPR000343">
    <property type="entry name" value="4pyrrol_synth_GluRdtase"/>
</dbReference>
<dbReference type="PANTHER" id="PTHR43013:SF1">
    <property type="entry name" value="GLUTAMYL-TRNA REDUCTASE"/>
    <property type="match status" value="1"/>
</dbReference>
<feature type="domain" description="Quinate/shikimate 5-dehydrogenase/glutamyl-tRNA reductase" evidence="11">
    <location>
        <begin position="169"/>
        <end position="303"/>
    </location>
</feature>
<dbReference type="EMBL" id="JAVDDT010000001">
    <property type="protein sequence ID" value="MDQ2068740.1"/>
    <property type="molecule type" value="Genomic_DNA"/>
</dbReference>
<dbReference type="Gene3D" id="3.40.50.720">
    <property type="entry name" value="NAD(P)-binding Rossmann-like Domain"/>
    <property type="match status" value="1"/>
</dbReference>
<evidence type="ECO:0000256" key="5">
    <source>
        <dbReference type="ARBA" id="ARBA00023002"/>
    </source>
</evidence>
<reference evidence="13 14" key="1">
    <citation type="submission" date="2023-08" db="EMBL/GenBank/DDBJ databases">
        <title>Whole-genome sequencing of halo(alkali)philic microorganisms from hypersaline lakes.</title>
        <authorList>
            <person name="Sorokin D.Y."/>
            <person name="Abbas B."/>
            <person name="Merkel A.Y."/>
        </authorList>
    </citation>
    <scope>NUCLEOTIDE SEQUENCE [LARGE SCALE GENOMIC DNA]</scope>
    <source>
        <strain evidence="13 14">AB-CW4</strain>
    </source>
</reference>
<feature type="binding site" evidence="8">
    <location>
        <position position="118"/>
    </location>
    <ligand>
        <name>substrate</name>
    </ligand>
</feature>
<dbReference type="PROSITE" id="PS00747">
    <property type="entry name" value="GLUTR"/>
    <property type="match status" value="1"/>
</dbReference>
<dbReference type="SUPFAM" id="SSF51735">
    <property type="entry name" value="NAD(P)-binding Rossmann-fold domains"/>
    <property type="match status" value="1"/>
</dbReference>
<dbReference type="Proteomes" id="UP001239019">
    <property type="component" value="Unassembled WGS sequence"/>
</dbReference>
<dbReference type="EC" id="1.2.1.70" evidence="3 8"/>
<dbReference type="InterPro" id="IPR006151">
    <property type="entry name" value="Shikm_DH/Glu-tRNA_Rdtase"/>
</dbReference>
<evidence type="ECO:0000256" key="6">
    <source>
        <dbReference type="ARBA" id="ARBA00023244"/>
    </source>
</evidence>
<comment type="pathway">
    <text evidence="1 8 9">Porphyrin-containing compound metabolism; protoporphyrin-IX biosynthesis; 5-aminolevulinate from L-glutamyl-tRNA(Glu): step 1/2.</text>
</comment>
<keyword evidence="6 8" id="KW-0627">Porphyrin biosynthesis</keyword>
<dbReference type="InterPro" id="IPR015896">
    <property type="entry name" value="4pyrrol_synth_GluRdtase_dimer"/>
</dbReference>
<evidence type="ECO:0000256" key="2">
    <source>
        <dbReference type="ARBA" id="ARBA00005916"/>
    </source>
</evidence>
<dbReference type="Gene3D" id="3.30.460.30">
    <property type="entry name" value="Glutamyl-tRNA reductase, N-terminal domain"/>
    <property type="match status" value="1"/>
</dbReference>
<evidence type="ECO:0000256" key="9">
    <source>
        <dbReference type="RuleBase" id="RU000584"/>
    </source>
</evidence>
<comment type="domain">
    <text evidence="8">Possesses an unusual extended V-shaped dimeric structure with each monomer consisting of three distinct domains arranged along a curved 'spinal' alpha-helix. The N-terminal catalytic domain specifically recognizes the glutamate moiety of the substrate. The second domain is the NADPH-binding domain, and the third C-terminal domain is responsible for dimerization.</text>
</comment>
<dbReference type="InterPro" id="IPR036453">
    <property type="entry name" value="GluRdtase_dimer_dom_sf"/>
</dbReference>
<feature type="domain" description="Tetrapyrrole biosynthesis glutamyl-tRNA reductase dimerisation" evidence="10">
    <location>
        <begin position="319"/>
        <end position="414"/>
    </location>
</feature>
<name>A0ABU0W5K8_9GAMM</name>
<dbReference type="InterPro" id="IPR036291">
    <property type="entry name" value="NAD(P)-bd_dom_sf"/>
</dbReference>
<keyword evidence="14" id="KW-1185">Reference proteome</keyword>
<evidence type="ECO:0000256" key="1">
    <source>
        <dbReference type="ARBA" id="ARBA00005059"/>
    </source>
</evidence>
<feature type="site" description="Important for activity" evidence="8">
    <location>
        <position position="97"/>
    </location>
</feature>
<keyword evidence="4 8" id="KW-0521">NADP</keyword>
<organism evidence="13 14">
    <name type="scientific">Natronospira bacteriovora</name>
    <dbReference type="NCBI Taxonomy" id="3069753"/>
    <lineage>
        <taxon>Bacteria</taxon>
        <taxon>Pseudomonadati</taxon>
        <taxon>Pseudomonadota</taxon>
        <taxon>Gammaproteobacteria</taxon>
        <taxon>Natronospirales</taxon>
        <taxon>Natronospiraceae</taxon>
        <taxon>Natronospira</taxon>
    </lineage>
</organism>
<evidence type="ECO:0000259" key="10">
    <source>
        <dbReference type="Pfam" id="PF00745"/>
    </source>
</evidence>
<comment type="similarity">
    <text evidence="2 8 9">Belongs to the glutamyl-tRNA reductase family.</text>
</comment>
<gene>
    <name evidence="8 13" type="primary">hemA</name>
    <name evidence="13" type="ORF">RBH19_02490</name>
</gene>
<dbReference type="GO" id="GO:0008883">
    <property type="term" value="F:glutamyl-tRNA reductase activity"/>
    <property type="evidence" value="ECO:0007669"/>
    <property type="project" value="UniProtKB-EC"/>
</dbReference>